<evidence type="ECO:0000256" key="3">
    <source>
        <dbReference type="ARBA" id="ARBA00012556"/>
    </source>
</evidence>
<gene>
    <name evidence="7" type="ORF">WG66_17675</name>
</gene>
<accession>A0A0W0F0J9</accession>
<evidence type="ECO:0000256" key="1">
    <source>
        <dbReference type="ARBA" id="ARBA00001695"/>
    </source>
</evidence>
<dbReference type="GO" id="GO:0031218">
    <property type="term" value="F:arabinogalactan endo-1,4-beta-galactosidase activity"/>
    <property type="evidence" value="ECO:0007669"/>
    <property type="project" value="UniProtKB-EC"/>
</dbReference>
<dbReference type="InterPro" id="IPR017853">
    <property type="entry name" value="GH"/>
</dbReference>
<dbReference type="SUPFAM" id="SSF51445">
    <property type="entry name" value="(Trans)glycosidases"/>
    <property type="match status" value="1"/>
</dbReference>
<sequence>MNIFNRVLQFSVTLALLLPFAHALTYRGADYSSLVNLENSGKVFRDGGSTAKFDAILKNHGANLARIRIWTSDSDSQYSLNYGLGLARRAKALGMTLLVDLHYSDTWADPGHQSIPSSWPTDLDGLNTKIWTYTRDVVTAFTNQGTPVQFLQRHLTVLAYKIGNEINDGMLWPTGRISVNGYSPLSQLLHSAANGARTASSSVKIMVHLADGWKGSAVSSFYNQIFIAGQFSTSDLDVMGFSHYPFYNTGATFSALKSSLQAMVSKYGKDVMVVETDWAVSCPGVTMSETSIPVTAAGQVTWVSGIRDVLASLSGGHGLGIVYWEPQWVGNANLGSSCADALLVDGNGNTRSSISMFSSAM</sequence>
<protein>
    <recommendedName>
        <fullName evidence="3 6">Arabinogalactan endo-beta-1,4-galactanase</fullName>
        <ecNumber evidence="3 6">3.2.1.89</ecNumber>
    </recommendedName>
</protein>
<dbReference type="PANTHER" id="PTHR34983">
    <property type="entry name" value="ARABINOGALACTAN ENDO-BETA-1,4-GALACTANASE A"/>
    <property type="match status" value="1"/>
</dbReference>
<comment type="caution">
    <text evidence="7">The sequence shown here is derived from an EMBL/GenBank/DDBJ whole genome shotgun (WGS) entry which is preliminary data.</text>
</comment>
<name>A0A0W0F0J9_MONRR</name>
<comment type="catalytic activity">
    <reaction evidence="1 6">
        <text>The enzyme specifically hydrolyzes (1-&gt;4)-beta-D-galactosidic linkages in type I arabinogalactans.</text>
        <dbReference type="EC" id="3.2.1.89"/>
    </reaction>
</comment>
<evidence type="ECO:0000256" key="6">
    <source>
        <dbReference type="RuleBase" id="RU361192"/>
    </source>
</evidence>
<reference evidence="7 8" key="1">
    <citation type="submission" date="2015-12" db="EMBL/GenBank/DDBJ databases">
        <title>Draft genome sequence of Moniliophthora roreri, the causal agent of frosty pod rot of cacao.</title>
        <authorList>
            <person name="Aime M.C."/>
            <person name="Diaz-Valderrama J.R."/>
            <person name="Kijpornyongpan T."/>
            <person name="Phillips-Mora W."/>
        </authorList>
    </citation>
    <scope>NUCLEOTIDE SEQUENCE [LARGE SCALE GENOMIC DNA]</scope>
    <source>
        <strain evidence="7 8">MCA 2952</strain>
    </source>
</reference>
<dbReference type="Pfam" id="PF07745">
    <property type="entry name" value="Glyco_hydro_53"/>
    <property type="match status" value="1"/>
</dbReference>
<dbReference type="AlphaFoldDB" id="A0A0W0F0J9"/>
<evidence type="ECO:0000313" key="7">
    <source>
        <dbReference type="EMBL" id="KTB29796.1"/>
    </source>
</evidence>
<dbReference type="EMBL" id="LATX01002412">
    <property type="protein sequence ID" value="KTB29796.1"/>
    <property type="molecule type" value="Genomic_DNA"/>
</dbReference>
<comment type="similarity">
    <text evidence="2 6">Belongs to the glycosyl hydrolase 53 family.</text>
</comment>
<keyword evidence="5 6" id="KW-0326">Glycosidase</keyword>
<dbReference type="Proteomes" id="UP000054988">
    <property type="component" value="Unassembled WGS sequence"/>
</dbReference>
<feature type="chain" id="PRO_5006774264" description="Arabinogalactan endo-beta-1,4-galactanase" evidence="6">
    <location>
        <begin position="24"/>
        <end position="361"/>
    </location>
</feature>
<dbReference type="eggNOG" id="ENOG502QU6R">
    <property type="taxonomic scope" value="Eukaryota"/>
</dbReference>
<evidence type="ECO:0000313" key="8">
    <source>
        <dbReference type="Proteomes" id="UP000054988"/>
    </source>
</evidence>
<dbReference type="InterPro" id="IPR011683">
    <property type="entry name" value="Glyco_hydro_53"/>
</dbReference>
<dbReference type="GO" id="GO:0015926">
    <property type="term" value="F:glucosidase activity"/>
    <property type="evidence" value="ECO:0007669"/>
    <property type="project" value="InterPro"/>
</dbReference>
<keyword evidence="6" id="KW-0732">Signal</keyword>
<organism evidence="7 8">
    <name type="scientific">Moniliophthora roreri</name>
    <name type="common">Frosty pod rot fungus</name>
    <name type="synonym">Monilia roreri</name>
    <dbReference type="NCBI Taxonomy" id="221103"/>
    <lineage>
        <taxon>Eukaryota</taxon>
        <taxon>Fungi</taxon>
        <taxon>Dikarya</taxon>
        <taxon>Basidiomycota</taxon>
        <taxon>Agaricomycotina</taxon>
        <taxon>Agaricomycetes</taxon>
        <taxon>Agaricomycetidae</taxon>
        <taxon>Agaricales</taxon>
        <taxon>Marasmiineae</taxon>
        <taxon>Marasmiaceae</taxon>
        <taxon>Moniliophthora</taxon>
    </lineage>
</organism>
<evidence type="ECO:0000256" key="4">
    <source>
        <dbReference type="ARBA" id="ARBA00022801"/>
    </source>
</evidence>
<dbReference type="GO" id="GO:0045490">
    <property type="term" value="P:pectin catabolic process"/>
    <property type="evidence" value="ECO:0007669"/>
    <property type="project" value="TreeGrafter"/>
</dbReference>
<dbReference type="EC" id="3.2.1.89" evidence="3 6"/>
<evidence type="ECO:0000256" key="2">
    <source>
        <dbReference type="ARBA" id="ARBA00010687"/>
    </source>
</evidence>
<proteinExistence type="inferred from homology"/>
<evidence type="ECO:0000256" key="5">
    <source>
        <dbReference type="ARBA" id="ARBA00023295"/>
    </source>
</evidence>
<feature type="signal peptide" evidence="6">
    <location>
        <begin position="1"/>
        <end position="23"/>
    </location>
</feature>
<dbReference type="PANTHER" id="PTHR34983:SF1">
    <property type="entry name" value="ARABINOGALACTAN ENDO-BETA-1,4-GALACTANASE A"/>
    <property type="match status" value="1"/>
</dbReference>
<keyword evidence="4 6" id="KW-0378">Hydrolase</keyword>
<dbReference type="Gene3D" id="3.20.20.80">
    <property type="entry name" value="Glycosidases"/>
    <property type="match status" value="1"/>
</dbReference>